<feature type="region of interest" description="Disordered" evidence="1">
    <location>
        <begin position="1"/>
        <end position="40"/>
    </location>
</feature>
<name>A0A383RB27_PAEAL</name>
<feature type="compositionally biased region" description="Basic and acidic residues" evidence="1">
    <location>
        <begin position="1"/>
        <end position="19"/>
    </location>
</feature>
<dbReference type="Proteomes" id="UP000304148">
    <property type="component" value="Chromosome"/>
</dbReference>
<accession>A0A383RB27</accession>
<sequence>MAENEKLRKDNKTLTEAAKRTSNWSHEAEKTKNGTRNSGS</sequence>
<proteinExistence type="predicted"/>
<dbReference type="AlphaFoldDB" id="A0A383RB27"/>
<dbReference type="EMBL" id="LS992241">
    <property type="protein sequence ID" value="SYX84168.1"/>
    <property type="molecule type" value="Genomic_DNA"/>
</dbReference>
<gene>
    <name evidence="2" type="ORF">PBLR_12590</name>
</gene>
<evidence type="ECO:0000256" key="1">
    <source>
        <dbReference type="SAM" id="MobiDB-lite"/>
    </source>
</evidence>
<evidence type="ECO:0000313" key="2">
    <source>
        <dbReference type="EMBL" id="SYX84168.1"/>
    </source>
</evidence>
<protein>
    <submittedName>
        <fullName evidence="2">Uncharacterized protein</fullName>
    </submittedName>
</protein>
<organism evidence="2 3">
    <name type="scientific">Paenibacillus alvei</name>
    <name type="common">Bacillus alvei</name>
    <dbReference type="NCBI Taxonomy" id="44250"/>
    <lineage>
        <taxon>Bacteria</taxon>
        <taxon>Bacillati</taxon>
        <taxon>Bacillota</taxon>
        <taxon>Bacilli</taxon>
        <taxon>Bacillales</taxon>
        <taxon>Paenibacillaceae</taxon>
        <taxon>Paenibacillus</taxon>
    </lineage>
</organism>
<evidence type="ECO:0000313" key="3">
    <source>
        <dbReference type="Proteomes" id="UP000304148"/>
    </source>
</evidence>
<reference evidence="3" key="1">
    <citation type="submission" date="2018-08" db="EMBL/GenBank/DDBJ databases">
        <authorList>
            <person name="Chevrot R."/>
        </authorList>
    </citation>
    <scope>NUCLEOTIDE SEQUENCE [LARGE SCALE GENOMIC DNA]</scope>
</reference>